<evidence type="ECO:0000313" key="2">
    <source>
        <dbReference type="EMBL" id="KJW06459.1"/>
    </source>
</evidence>
<comment type="caution">
    <text evidence="2">The sequence shown here is derived from an EMBL/GenBank/DDBJ whole genome shotgun (WGS) entry which is preliminary data.</text>
</comment>
<sequence length="68" mass="7011">MKNSVSINLFSDIPEDDSAKSIEAISDFLSNFSSILATMAAPQYGTSDLQSPPDSISDSAPASALSVG</sequence>
<feature type="compositionally biased region" description="Low complexity" evidence="1">
    <location>
        <begin position="51"/>
        <end position="68"/>
    </location>
</feature>
<gene>
    <name evidence="2" type="ORF">OTUT144_1506</name>
</gene>
<name>A0A0F3RML1_ORITS</name>
<dbReference type="PATRIC" id="fig|1441384.3.peg.256"/>
<evidence type="ECO:0000256" key="1">
    <source>
        <dbReference type="SAM" id="MobiDB-lite"/>
    </source>
</evidence>
<protein>
    <submittedName>
        <fullName evidence="2">Putative conjugative transfer protein</fullName>
    </submittedName>
</protein>
<dbReference type="AlphaFoldDB" id="A0A0F3RML1"/>
<proteinExistence type="predicted"/>
<feature type="region of interest" description="Disordered" evidence="1">
    <location>
        <begin position="44"/>
        <end position="68"/>
    </location>
</feature>
<evidence type="ECO:0000313" key="3">
    <source>
        <dbReference type="Proteomes" id="UP000033580"/>
    </source>
</evidence>
<dbReference type="EMBL" id="LAOR01000120">
    <property type="protein sequence ID" value="KJW06459.1"/>
    <property type="molecule type" value="Genomic_DNA"/>
</dbReference>
<organism evidence="2 3">
    <name type="scientific">Orientia tsutsugamushi str. UT144</name>
    <dbReference type="NCBI Taxonomy" id="1441384"/>
    <lineage>
        <taxon>Bacteria</taxon>
        <taxon>Pseudomonadati</taxon>
        <taxon>Pseudomonadota</taxon>
        <taxon>Alphaproteobacteria</taxon>
        <taxon>Rickettsiales</taxon>
        <taxon>Rickettsiaceae</taxon>
        <taxon>Rickettsieae</taxon>
        <taxon>Orientia</taxon>
    </lineage>
</organism>
<accession>A0A0F3RML1</accession>
<reference evidence="2 3" key="1">
    <citation type="submission" date="2015-01" db="EMBL/GenBank/DDBJ databases">
        <title>Genome Sequencing of Rickettsiales.</title>
        <authorList>
            <person name="Daugherty S.C."/>
            <person name="Su Q."/>
            <person name="Abolude K."/>
            <person name="Beier-Sexton M."/>
            <person name="Carlyon J.A."/>
            <person name="Carter R."/>
            <person name="Day N.P."/>
            <person name="Dumler S.J."/>
            <person name="Dyachenko V."/>
            <person name="Godinez A."/>
            <person name="Kurtti T.J."/>
            <person name="Lichay M."/>
            <person name="Mullins K.E."/>
            <person name="Ott S."/>
            <person name="Pappas-Brown V."/>
            <person name="Paris D.H."/>
            <person name="Patel P."/>
            <person name="Richards A.L."/>
            <person name="Sadzewicz L."/>
            <person name="Sears K."/>
            <person name="Seidman D."/>
            <person name="Sengamalay N."/>
            <person name="Stenos J."/>
            <person name="Tallon L.J."/>
            <person name="Vincent G."/>
            <person name="Fraser C.M."/>
            <person name="Munderloh U."/>
            <person name="Dunning-Hotopp J.C."/>
        </authorList>
    </citation>
    <scope>NUCLEOTIDE SEQUENCE [LARGE SCALE GENOMIC DNA]</scope>
    <source>
        <strain evidence="2 3">UT144</strain>
    </source>
</reference>
<dbReference type="Proteomes" id="UP000033580">
    <property type="component" value="Unassembled WGS sequence"/>
</dbReference>